<dbReference type="HOGENOM" id="CLU_188673_0_0_1"/>
<dbReference type="Gramene" id="OMERI06G16810.1">
    <property type="protein sequence ID" value="OMERI06G16810.1"/>
    <property type="gene ID" value="OMERI06G16810"/>
</dbReference>
<dbReference type="AlphaFoldDB" id="A0A0E0E253"/>
<evidence type="ECO:0000313" key="2">
    <source>
        <dbReference type="Proteomes" id="UP000008021"/>
    </source>
</evidence>
<organism evidence="1">
    <name type="scientific">Oryza meridionalis</name>
    <dbReference type="NCBI Taxonomy" id="40149"/>
    <lineage>
        <taxon>Eukaryota</taxon>
        <taxon>Viridiplantae</taxon>
        <taxon>Streptophyta</taxon>
        <taxon>Embryophyta</taxon>
        <taxon>Tracheophyta</taxon>
        <taxon>Spermatophyta</taxon>
        <taxon>Magnoliopsida</taxon>
        <taxon>Liliopsida</taxon>
        <taxon>Poales</taxon>
        <taxon>Poaceae</taxon>
        <taxon>BOP clade</taxon>
        <taxon>Oryzoideae</taxon>
        <taxon>Oryzeae</taxon>
        <taxon>Oryzinae</taxon>
        <taxon>Oryza</taxon>
    </lineage>
</organism>
<protein>
    <submittedName>
        <fullName evidence="1">Uncharacterized protein</fullName>
    </submittedName>
</protein>
<dbReference type="Proteomes" id="UP000008021">
    <property type="component" value="Chromosome 6"/>
</dbReference>
<dbReference type="EnsemblPlants" id="OMERI06G16810.1">
    <property type="protein sequence ID" value="OMERI06G16810.1"/>
    <property type="gene ID" value="OMERI06G16810"/>
</dbReference>
<accession>A0A0E0E253</accession>
<evidence type="ECO:0000313" key="1">
    <source>
        <dbReference type="EnsemblPlants" id="OMERI06G16810.1"/>
    </source>
</evidence>
<proteinExistence type="predicted"/>
<sequence length="90" mass="9535">MGAACGSAGPTHLACGSVAALTKPAGPARYRIPGLRDWLLVLVPTQPFRGLGIFLQINHSQHRRNAVDVYPTMSKGKLQNQLVQNGPGSC</sequence>
<reference evidence="1" key="1">
    <citation type="submission" date="2015-04" db="UniProtKB">
        <authorList>
            <consortium name="EnsemblPlants"/>
        </authorList>
    </citation>
    <scope>IDENTIFICATION</scope>
</reference>
<name>A0A0E0E253_9ORYZ</name>
<reference evidence="1" key="2">
    <citation type="submission" date="2018-05" db="EMBL/GenBank/DDBJ databases">
        <title>OmerRS3 (Oryza meridionalis Reference Sequence Version 3).</title>
        <authorList>
            <person name="Zhang J."/>
            <person name="Kudrna D."/>
            <person name="Lee S."/>
            <person name="Talag J."/>
            <person name="Welchert J."/>
            <person name="Wing R.A."/>
        </authorList>
    </citation>
    <scope>NUCLEOTIDE SEQUENCE [LARGE SCALE GENOMIC DNA]</scope>
    <source>
        <strain evidence="1">cv. OR44</strain>
    </source>
</reference>
<keyword evidence="2" id="KW-1185">Reference proteome</keyword>